<sequence>MNSWIRNKSNILIPLLLLLVNISFSSCIVERTLQLSIVIDQEMEMPAKHGLRSLISRLEKQKITFEKVDSIDKAIGETCLVLGTNVGKGLASELALGSNRPLLIQPESLSVWRTEYKTKPVWVIQGSDSKGLMYGILDVGERLSWSSDENDPFNEVEPITESPHVGNRAISLYTMNRAYWESRFYNEDYWAKYMDMLAINRFNSIIVIFGYENGGFLAPCYPYFFDVDGFPNIKMGNLTFSEQQKNLAALNRMIEMAHERGLEFKVGIWDHIFRGGIQTGGLSGEVESEDDKNYLVTGLNGRNLANYTKAALDKFLQEVPNIDGIQFRMHAESGLKSGKEMELFWTEVFKMIKAKFPNLQVDLRAKELPESIIQIANSLNLNFRVTTKYWMEQMGLPFHPTHINRENQFDRRHSYADMLRYPKNYKIHWRLWTGGTQRILLWGSPEYARRFAASTHLYDGEGFEINEPLATKMEAQPHNMEPINLLSPPYIYYDYEFERYWHFFQAFGRLAYNPNTPSETWHREFEKRFGKDGGAAVEEALHKASWILPKIIAACSPYGKFPTTRGWPEKQRFGDLPQYALAEGSDIQQFASFDTEAQILIEGYETAKRLPSNTSRWFAQTNLEINQLIAKAEGYIDHGNKEFYSTITDLKILSNLALYHSIRIPAAISYRIYKRTNDPHALDDAINYEKQAIEAWRNIVEAAADVYTSDLMFGIDEAVYLDINHHLSGHWKDELTYLEKGLQQLQIERSTYSKIDSPRSAPKYQVNAKINSKPSFDIRHHAVSHTPLNHDINIAASIKAPSGIKWARLRYRPVNQHLDFKTLNMERRGESGEFLGIVPSSQIDQRFDLMYFFEVMDNEGNGFIYPDLDLETPYITIQFDRR</sequence>
<organism evidence="1 2">
    <name type="scientific">Arenibacter echinorum</name>
    <dbReference type="NCBI Taxonomy" id="440515"/>
    <lineage>
        <taxon>Bacteria</taxon>
        <taxon>Pseudomonadati</taxon>
        <taxon>Bacteroidota</taxon>
        <taxon>Flavobacteriia</taxon>
        <taxon>Flavobacteriales</taxon>
        <taxon>Flavobacteriaceae</taxon>
        <taxon>Arenibacter</taxon>
    </lineage>
</organism>
<name>A0A327R380_9FLAO</name>
<dbReference type="Proteomes" id="UP000249696">
    <property type="component" value="Unassembled WGS sequence"/>
</dbReference>
<protein>
    <recommendedName>
        <fullName evidence="3">Glycosyl hydrolase family 67</fullName>
    </recommendedName>
</protein>
<gene>
    <name evidence="1" type="ORF">LV92_03003</name>
</gene>
<dbReference type="EMBL" id="QLLN01000005">
    <property type="protein sequence ID" value="RAJ10254.1"/>
    <property type="molecule type" value="Genomic_DNA"/>
</dbReference>
<keyword evidence="2" id="KW-1185">Reference proteome</keyword>
<comment type="caution">
    <text evidence="1">The sequence shown here is derived from an EMBL/GenBank/DDBJ whole genome shotgun (WGS) entry which is preliminary data.</text>
</comment>
<evidence type="ECO:0000313" key="1">
    <source>
        <dbReference type="EMBL" id="RAJ10254.1"/>
    </source>
</evidence>
<evidence type="ECO:0000313" key="2">
    <source>
        <dbReference type="Proteomes" id="UP000249696"/>
    </source>
</evidence>
<dbReference type="PROSITE" id="PS51257">
    <property type="entry name" value="PROKAR_LIPOPROTEIN"/>
    <property type="match status" value="1"/>
</dbReference>
<accession>A0A327R380</accession>
<dbReference type="OrthoDB" id="99887at2"/>
<reference evidence="1 2" key="1">
    <citation type="submission" date="2018-06" db="EMBL/GenBank/DDBJ databases">
        <title>Genomic Encyclopedia of Archaeal and Bacterial Type Strains, Phase II (KMG-II): from individual species to whole genera.</title>
        <authorList>
            <person name="Goeker M."/>
        </authorList>
    </citation>
    <scope>NUCLEOTIDE SEQUENCE [LARGE SCALE GENOMIC DNA]</scope>
    <source>
        <strain evidence="1 2">DSM 23522</strain>
    </source>
</reference>
<dbReference type="AlphaFoldDB" id="A0A327R380"/>
<evidence type="ECO:0008006" key="3">
    <source>
        <dbReference type="Google" id="ProtNLM"/>
    </source>
</evidence>
<proteinExistence type="predicted"/>